<evidence type="ECO:0000256" key="2">
    <source>
        <dbReference type="HAMAP-Rule" id="MF_00048"/>
    </source>
</evidence>
<dbReference type="GO" id="GO:0003676">
    <property type="term" value="F:nucleic acid binding"/>
    <property type="evidence" value="ECO:0007669"/>
    <property type="project" value="InterPro"/>
</dbReference>
<gene>
    <name evidence="3" type="ordered locus">MYSTI_04422</name>
</gene>
<dbReference type="HAMAP" id="MF_00048">
    <property type="entry name" value="UPF0102"/>
    <property type="match status" value="1"/>
</dbReference>
<dbReference type="HOGENOM" id="CLU_115353_2_3_7"/>
<dbReference type="NCBIfam" id="NF009150">
    <property type="entry name" value="PRK12497.1-3"/>
    <property type="match status" value="1"/>
</dbReference>
<evidence type="ECO:0000256" key="1">
    <source>
        <dbReference type="ARBA" id="ARBA00006738"/>
    </source>
</evidence>
<name>L7U9U8_MYXSD</name>
<keyword evidence="4" id="KW-1185">Reference proteome</keyword>
<evidence type="ECO:0000313" key="3">
    <source>
        <dbReference type="EMBL" id="AGC45716.1"/>
    </source>
</evidence>
<dbReference type="EMBL" id="CP004025">
    <property type="protein sequence ID" value="AGC45716.1"/>
    <property type="molecule type" value="Genomic_DNA"/>
</dbReference>
<organism evidence="3 4">
    <name type="scientific">Myxococcus stipitatus (strain DSM 14675 / JCM 12634 / Mx s8)</name>
    <dbReference type="NCBI Taxonomy" id="1278073"/>
    <lineage>
        <taxon>Bacteria</taxon>
        <taxon>Pseudomonadati</taxon>
        <taxon>Myxococcota</taxon>
        <taxon>Myxococcia</taxon>
        <taxon>Myxococcales</taxon>
        <taxon>Cystobacterineae</taxon>
        <taxon>Myxococcaceae</taxon>
        <taxon>Myxococcus</taxon>
    </lineage>
</organism>
<sequence>MLGVVLQGEDVRGWMVARGERRAVGDEAEALAVRYLEAQGWRVRARNWPCRYGELDVVVERDDLVCFVEVRMRSSAVWGDPAHTVSFAKQRRVVKAALHYLFAHDLHGRMMRFDVVSVVGRGERATVEHIPGAFDAGM</sequence>
<dbReference type="Pfam" id="PF02021">
    <property type="entry name" value="UPF0102"/>
    <property type="match status" value="1"/>
</dbReference>
<dbReference type="NCBIfam" id="TIGR00252">
    <property type="entry name" value="YraN family protein"/>
    <property type="match status" value="1"/>
</dbReference>
<dbReference type="eggNOG" id="COG0792">
    <property type="taxonomic scope" value="Bacteria"/>
</dbReference>
<protein>
    <recommendedName>
        <fullName evidence="2">UPF0102 protein MYSTI_04422</fullName>
    </recommendedName>
</protein>
<dbReference type="PANTHER" id="PTHR34039:SF1">
    <property type="entry name" value="UPF0102 PROTEIN YRAN"/>
    <property type="match status" value="1"/>
</dbReference>
<dbReference type="AlphaFoldDB" id="L7U9U8"/>
<dbReference type="Proteomes" id="UP000011131">
    <property type="component" value="Chromosome"/>
</dbReference>
<dbReference type="KEGG" id="msd:MYSTI_04422"/>
<dbReference type="InterPro" id="IPR011335">
    <property type="entry name" value="Restrct_endonuc-II-like"/>
</dbReference>
<dbReference type="PATRIC" id="fig|1278073.3.peg.4488"/>
<dbReference type="STRING" id="1278073.MYSTI_04422"/>
<dbReference type="Gene3D" id="3.40.1350.10">
    <property type="match status" value="1"/>
</dbReference>
<dbReference type="InterPro" id="IPR011856">
    <property type="entry name" value="tRNA_endonuc-like_dom_sf"/>
</dbReference>
<accession>L7U9U8</accession>
<dbReference type="NCBIfam" id="NF009154">
    <property type="entry name" value="PRK12497.3-3"/>
    <property type="match status" value="1"/>
</dbReference>
<evidence type="ECO:0000313" key="4">
    <source>
        <dbReference type="Proteomes" id="UP000011131"/>
    </source>
</evidence>
<comment type="similarity">
    <text evidence="1 2">Belongs to the UPF0102 family.</text>
</comment>
<dbReference type="InterPro" id="IPR003509">
    <property type="entry name" value="UPF0102_YraN-like"/>
</dbReference>
<proteinExistence type="inferred from homology"/>
<dbReference type="PANTHER" id="PTHR34039">
    <property type="entry name" value="UPF0102 PROTEIN YRAN"/>
    <property type="match status" value="1"/>
</dbReference>
<dbReference type="SUPFAM" id="SSF52980">
    <property type="entry name" value="Restriction endonuclease-like"/>
    <property type="match status" value="1"/>
</dbReference>
<reference evidence="3 4" key="1">
    <citation type="journal article" date="2013" name="Genome Announc.">
        <title>Complete genome sequence of Myxococcus stipitatus strain DSM 14675, a fruiting myxobacterium.</title>
        <authorList>
            <person name="Huntley S."/>
            <person name="Kneip S."/>
            <person name="Treuner-Lange A."/>
            <person name="Sogaard-Andersen L."/>
        </authorList>
    </citation>
    <scope>NUCLEOTIDE SEQUENCE [LARGE SCALE GENOMIC DNA]</scope>
    <source>
        <strain evidence="4">DSM 14675 / JCM 12634 / Mx s8</strain>
    </source>
</reference>